<keyword evidence="2" id="KW-1185">Reference proteome</keyword>
<evidence type="ECO:0000313" key="1">
    <source>
        <dbReference type="EMBL" id="PXY01674.1"/>
    </source>
</evidence>
<proteinExistence type="predicted"/>
<dbReference type="EMBL" id="QFLI01000003">
    <property type="protein sequence ID" value="PXY01674.1"/>
    <property type="molecule type" value="Genomic_DNA"/>
</dbReference>
<dbReference type="Proteomes" id="UP000248079">
    <property type="component" value="Unassembled WGS sequence"/>
</dbReference>
<dbReference type="OrthoDB" id="1123245at2"/>
<name>A0A2V4ACC9_9BACT</name>
<gene>
    <name evidence="1" type="ORF">DF185_09405</name>
</gene>
<protein>
    <recommendedName>
        <fullName evidence="3">Gliding motility-associated C-terminal domain-containing protein</fullName>
    </recommendedName>
</protein>
<organism evidence="1 2">
    <name type="scientific">Marinifilum breve</name>
    <dbReference type="NCBI Taxonomy" id="2184082"/>
    <lineage>
        <taxon>Bacteria</taxon>
        <taxon>Pseudomonadati</taxon>
        <taxon>Bacteroidota</taxon>
        <taxon>Bacteroidia</taxon>
        <taxon>Marinilabiliales</taxon>
        <taxon>Marinifilaceae</taxon>
    </lineage>
</organism>
<evidence type="ECO:0008006" key="3">
    <source>
        <dbReference type="Google" id="ProtNLM"/>
    </source>
</evidence>
<evidence type="ECO:0000313" key="2">
    <source>
        <dbReference type="Proteomes" id="UP000248079"/>
    </source>
</evidence>
<accession>A0A2V4ACC9</accession>
<dbReference type="AlphaFoldDB" id="A0A2V4ACC9"/>
<dbReference type="Pfam" id="PF13585">
    <property type="entry name" value="CHU_C"/>
    <property type="match status" value="1"/>
</dbReference>
<comment type="caution">
    <text evidence="1">The sequence shown here is derived from an EMBL/GenBank/DDBJ whole genome shotgun (WGS) entry which is preliminary data.</text>
</comment>
<sequence length="398" mass="44478">MNLFKKCFGVLFCFCSFWGYGQNADVYMKNISVVIDEGETMSFFGSFYDQTENEIVLGGMFSFCNTQPVEVLFGSQSNLETLKLSFAGENDVSLSCNNTSLSGLSLEMPSGNLFLEGEVGVQDFLTLSSGKLFVEEGGVVLLNSDVSSLVFNNLASNDSYVVGNLKRRVVAGMEYDFPVGDVDAYHPVVLTDLSDDDDVTISYSASLDDEWRGVGGSDDVTFSLDGGWIVKDNDMGSEYKIQLSRLGNDANLLDDKMAVFYTSDHLNAFETPYVDRSSLLIEPFYVMANERKGSGMYSLVRNDYGLNEEEEDLEVVNTLVADDSSPSYFKIPDLHKFKRVDIRVSDSWGRIVFTSKEYANDFDSRKYPSGTYYYHLTGYLSDGKKIVKDDIIEVIRKK</sequence>
<reference evidence="1 2" key="1">
    <citation type="submission" date="2018-05" db="EMBL/GenBank/DDBJ databases">
        <title>Marinifilum breve JC075T sp. nov., a marine bacterium isolated from Yongle Blue Hole in the South China Sea.</title>
        <authorList>
            <person name="Fu T."/>
        </authorList>
    </citation>
    <scope>NUCLEOTIDE SEQUENCE [LARGE SCALE GENOMIC DNA]</scope>
    <source>
        <strain evidence="1 2">JC075</strain>
    </source>
</reference>